<dbReference type="InParanoid" id="A0A1X7TTF7"/>
<dbReference type="AlphaFoldDB" id="A0A1X7TTF7"/>
<keyword evidence="1" id="KW-0732">Signal</keyword>
<reference evidence="2" key="1">
    <citation type="submission" date="2017-05" db="UniProtKB">
        <authorList>
            <consortium name="EnsemblMetazoa"/>
        </authorList>
    </citation>
    <scope>IDENTIFICATION</scope>
</reference>
<protein>
    <submittedName>
        <fullName evidence="2">Uncharacterized protein</fullName>
    </submittedName>
</protein>
<accession>A0A1X7TTF7</accession>
<name>A0A1X7TTF7_AMPQE</name>
<evidence type="ECO:0000256" key="1">
    <source>
        <dbReference type="SAM" id="SignalP"/>
    </source>
</evidence>
<sequence>LIANQAGWFGGLVSRAASTLLLFVLGCCLCSSDSPHSVQHGHFSFSTYRAEALACSSKLFPSLTPPGDDKECSQFAWDRPQVDATIDNLLESVSNDVDHARLIAVSADVSGA</sequence>
<feature type="signal peptide" evidence="1">
    <location>
        <begin position="1"/>
        <end position="32"/>
    </location>
</feature>
<proteinExistence type="predicted"/>
<dbReference type="EnsemblMetazoa" id="Aqu2.1.18530_001">
    <property type="protein sequence ID" value="Aqu2.1.18530_001"/>
    <property type="gene ID" value="Aqu2.1.18530"/>
</dbReference>
<evidence type="ECO:0000313" key="2">
    <source>
        <dbReference type="EnsemblMetazoa" id="Aqu2.1.18530_001"/>
    </source>
</evidence>
<feature type="chain" id="PRO_5012801525" evidence="1">
    <location>
        <begin position="33"/>
        <end position="112"/>
    </location>
</feature>
<organism evidence="2">
    <name type="scientific">Amphimedon queenslandica</name>
    <name type="common">Sponge</name>
    <dbReference type="NCBI Taxonomy" id="400682"/>
    <lineage>
        <taxon>Eukaryota</taxon>
        <taxon>Metazoa</taxon>
        <taxon>Porifera</taxon>
        <taxon>Demospongiae</taxon>
        <taxon>Heteroscleromorpha</taxon>
        <taxon>Haplosclerida</taxon>
        <taxon>Niphatidae</taxon>
        <taxon>Amphimedon</taxon>
    </lineage>
</organism>